<proteinExistence type="predicted"/>
<reference evidence="1 2" key="1">
    <citation type="journal article" date="2016" name="Sci. Rep.">
        <title>The Dendrobium catenatum Lindl. genome sequence provides insights into polysaccharide synthase, floral development and adaptive evolution.</title>
        <authorList>
            <person name="Zhang G.Q."/>
            <person name="Xu Q."/>
            <person name="Bian C."/>
            <person name="Tsai W.C."/>
            <person name="Yeh C.M."/>
            <person name="Liu K.W."/>
            <person name="Yoshida K."/>
            <person name="Zhang L.S."/>
            <person name="Chang S.B."/>
            <person name="Chen F."/>
            <person name="Shi Y."/>
            <person name="Su Y.Y."/>
            <person name="Zhang Y.Q."/>
            <person name="Chen L.J."/>
            <person name="Yin Y."/>
            <person name="Lin M."/>
            <person name="Huang H."/>
            <person name="Deng H."/>
            <person name="Wang Z.W."/>
            <person name="Zhu S.L."/>
            <person name="Zhao X."/>
            <person name="Deng C."/>
            <person name="Niu S.C."/>
            <person name="Huang J."/>
            <person name="Wang M."/>
            <person name="Liu G.H."/>
            <person name="Yang H.J."/>
            <person name="Xiao X.J."/>
            <person name="Hsiao Y.Y."/>
            <person name="Wu W.L."/>
            <person name="Chen Y.Y."/>
            <person name="Mitsuda N."/>
            <person name="Ohme-Takagi M."/>
            <person name="Luo Y.B."/>
            <person name="Van de Peer Y."/>
            <person name="Liu Z.J."/>
        </authorList>
    </citation>
    <scope>NUCLEOTIDE SEQUENCE [LARGE SCALE GENOMIC DNA]</scope>
    <source>
        <tissue evidence="1">The whole plant</tissue>
    </source>
</reference>
<dbReference type="AlphaFoldDB" id="A0A2I0VE62"/>
<protein>
    <submittedName>
        <fullName evidence="1">Uncharacterized protein</fullName>
    </submittedName>
</protein>
<reference evidence="1 2" key="2">
    <citation type="journal article" date="2017" name="Nature">
        <title>The Apostasia genome and the evolution of orchids.</title>
        <authorList>
            <person name="Zhang G.Q."/>
            <person name="Liu K.W."/>
            <person name="Li Z."/>
            <person name="Lohaus R."/>
            <person name="Hsiao Y.Y."/>
            <person name="Niu S.C."/>
            <person name="Wang J.Y."/>
            <person name="Lin Y.C."/>
            <person name="Xu Q."/>
            <person name="Chen L.J."/>
            <person name="Yoshida K."/>
            <person name="Fujiwara S."/>
            <person name="Wang Z.W."/>
            <person name="Zhang Y.Q."/>
            <person name="Mitsuda N."/>
            <person name="Wang M."/>
            <person name="Liu G.H."/>
            <person name="Pecoraro L."/>
            <person name="Huang H.X."/>
            <person name="Xiao X.J."/>
            <person name="Lin M."/>
            <person name="Wu X.Y."/>
            <person name="Wu W.L."/>
            <person name="Chen Y.Y."/>
            <person name="Chang S.B."/>
            <person name="Sakamoto S."/>
            <person name="Ohme-Takagi M."/>
            <person name="Yagi M."/>
            <person name="Zeng S.J."/>
            <person name="Shen C.Y."/>
            <person name="Yeh C.M."/>
            <person name="Luo Y.B."/>
            <person name="Tsai W.C."/>
            <person name="Van de Peer Y."/>
            <person name="Liu Z.J."/>
        </authorList>
    </citation>
    <scope>NUCLEOTIDE SEQUENCE [LARGE SCALE GENOMIC DNA]</scope>
    <source>
        <tissue evidence="1">The whole plant</tissue>
    </source>
</reference>
<keyword evidence="2" id="KW-1185">Reference proteome</keyword>
<gene>
    <name evidence="1" type="ORF">MA16_Dca027491</name>
</gene>
<dbReference type="Proteomes" id="UP000233837">
    <property type="component" value="Unassembled WGS sequence"/>
</dbReference>
<evidence type="ECO:0000313" key="1">
    <source>
        <dbReference type="EMBL" id="PKU61690.1"/>
    </source>
</evidence>
<organism evidence="1 2">
    <name type="scientific">Dendrobium catenatum</name>
    <dbReference type="NCBI Taxonomy" id="906689"/>
    <lineage>
        <taxon>Eukaryota</taxon>
        <taxon>Viridiplantae</taxon>
        <taxon>Streptophyta</taxon>
        <taxon>Embryophyta</taxon>
        <taxon>Tracheophyta</taxon>
        <taxon>Spermatophyta</taxon>
        <taxon>Magnoliopsida</taxon>
        <taxon>Liliopsida</taxon>
        <taxon>Asparagales</taxon>
        <taxon>Orchidaceae</taxon>
        <taxon>Epidendroideae</taxon>
        <taxon>Malaxideae</taxon>
        <taxon>Dendrobiinae</taxon>
        <taxon>Dendrobium</taxon>
    </lineage>
</organism>
<name>A0A2I0VE62_9ASPA</name>
<dbReference type="EMBL" id="KZ504609">
    <property type="protein sequence ID" value="PKU61690.1"/>
    <property type="molecule type" value="Genomic_DNA"/>
</dbReference>
<evidence type="ECO:0000313" key="2">
    <source>
        <dbReference type="Proteomes" id="UP000233837"/>
    </source>
</evidence>
<sequence length="63" mass="7066">MLETNDGGSAFLQTNTSYLWITTVGISKNHRTTVGTSTSISYDDPYEVKQIQSNQLRLVKGWI</sequence>
<accession>A0A2I0VE62</accession>